<dbReference type="InterPro" id="IPR010982">
    <property type="entry name" value="Lambda_DNA-bd_dom_sf"/>
</dbReference>
<dbReference type="Gene3D" id="1.10.260.40">
    <property type="entry name" value="lambda repressor-like DNA-binding domains"/>
    <property type="match status" value="1"/>
</dbReference>
<dbReference type="GO" id="GO:0003677">
    <property type="term" value="F:DNA binding"/>
    <property type="evidence" value="ECO:0007669"/>
    <property type="project" value="UniProtKB-KW"/>
</dbReference>
<dbReference type="InterPro" id="IPR001387">
    <property type="entry name" value="Cro/C1-type_HTH"/>
</dbReference>
<feature type="domain" description="HTH cro/C1-type" evidence="1">
    <location>
        <begin position="6"/>
        <end position="61"/>
    </location>
</feature>
<reference evidence="2 3" key="1">
    <citation type="submission" date="2023-07" db="EMBL/GenBank/DDBJ databases">
        <title>Genomic Encyclopedia of Type Strains, Phase IV (KMG-IV): sequencing the most valuable type-strain genomes for metagenomic binning, comparative biology and taxonomic classification.</title>
        <authorList>
            <person name="Goeker M."/>
        </authorList>
    </citation>
    <scope>NUCLEOTIDE SEQUENCE [LARGE SCALE GENOMIC DNA]</scope>
    <source>
        <strain evidence="2 3">DSM 23837</strain>
    </source>
</reference>
<accession>A0ABT9WRZ3</accession>
<evidence type="ECO:0000313" key="3">
    <source>
        <dbReference type="Proteomes" id="UP001223586"/>
    </source>
</evidence>
<dbReference type="Proteomes" id="UP001223586">
    <property type="component" value="Unassembled WGS sequence"/>
</dbReference>
<evidence type="ECO:0000259" key="1">
    <source>
        <dbReference type="PROSITE" id="PS50943"/>
    </source>
</evidence>
<protein>
    <submittedName>
        <fullName evidence="2">DNA-binding Xre family transcriptional regulator</fullName>
    </submittedName>
</protein>
<sequence length="173" mass="19879">MIKCNLAVLMAERGLNITKLSKDTGISRNALSSLYHNTGKGIQYDTLDTLCDYFDVPVERLLTHLKVLFSCKTSEWIEKDHHLEIDGELLIYDQPIPCRLEIYILEKDILKEGIDEFTSLCISVNLYREAAHFPTVLPEEQLKALIFDNIFEILANTYNDLVVLSINLNQKFI</sequence>
<comment type="caution">
    <text evidence="2">The sequence shown here is derived from an EMBL/GenBank/DDBJ whole genome shotgun (WGS) entry which is preliminary data.</text>
</comment>
<evidence type="ECO:0000313" key="2">
    <source>
        <dbReference type="EMBL" id="MDQ0175985.1"/>
    </source>
</evidence>
<dbReference type="SMART" id="SM00530">
    <property type="entry name" value="HTH_XRE"/>
    <property type="match status" value="1"/>
</dbReference>
<dbReference type="CDD" id="cd00093">
    <property type="entry name" value="HTH_XRE"/>
    <property type="match status" value="1"/>
</dbReference>
<dbReference type="Pfam" id="PF13443">
    <property type="entry name" value="HTH_26"/>
    <property type="match status" value="1"/>
</dbReference>
<dbReference type="EMBL" id="JAUSTT010000009">
    <property type="protein sequence ID" value="MDQ0175985.1"/>
    <property type="molecule type" value="Genomic_DNA"/>
</dbReference>
<name>A0ABT9WRZ3_9BACI</name>
<gene>
    <name evidence="2" type="ORF">J2S08_001821</name>
</gene>
<dbReference type="RefSeq" id="WP_307228763.1">
    <property type="nucleotide sequence ID" value="NZ_JAUSTT010000009.1"/>
</dbReference>
<dbReference type="SUPFAM" id="SSF47413">
    <property type="entry name" value="lambda repressor-like DNA-binding domains"/>
    <property type="match status" value="1"/>
</dbReference>
<organism evidence="2 3">
    <name type="scientific">Bacillus chungangensis</name>
    <dbReference type="NCBI Taxonomy" id="587633"/>
    <lineage>
        <taxon>Bacteria</taxon>
        <taxon>Bacillati</taxon>
        <taxon>Bacillota</taxon>
        <taxon>Bacilli</taxon>
        <taxon>Bacillales</taxon>
        <taxon>Bacillaceae</taxon>
        <taxon>Bacillus</taxon>
    </lineage>
</organism>
<dbReference type="PROSITE" id="PS50943">
    <property type="entry name" value="HTH_CROC1"/>
    <property type="match status" value="1"/>
</dbReference>
<proteinExistence type="predicted"/>
<keyword evidence="3" id="KW-1185">Reference proteome</keyword>
<keyword evidence="2" id="KW-0238">DNA-binding</keyword>